<protein>
    <submittedName>
        <fullName evidence="2">Secreted protein</fullName>
    </submittedName>
</protein>
<organism evidence="1 2">
    <name type="scientific">Caenorhabditis tropicalis</name>
    <dbReference type="NCBI Taxonomy" id="1561998"/>
    <lineage>
        <taxon>Eukaryota</taxon>
        <taxon>Metazoa</taxon>
        <taxon>Ecdysozoa</taxon>
        <taxon>Nematoda</taxon>
        <taxon>Chromadorea</taxon>
        <taxon>Rhabditida</taxon>
        <taxon>Rhabditina</taxon>
        <taxon>Rhabditomorpha</taxon>
        <taxon>Rhabditoidea</taxon>
        <taxon>Rhabditidae</taxon>
        <taxon>Peloderinae</taxon>
        <taxon>Caenorhabditis</taxon>
    </lineage>
</organism>
<name>A0A1I7U9Z0_9PELO</name>
<dbReference type="WBParaSite" id="Csp11.Scaffold629.g16361.t1">
    <property type="protein sequence ID" value="Csp11.Scaffold629.g16361.t1"/>
    <property type="gene ID" value="Csp11.Scaffold629.g16361"/>
</dbReference>
<reference evidence="2" key="1">
    <citation type="submission" date="2016-11" db="UniProtKB">
        <authorList>
            <consortium name="WormBaseParasite"/>
        </authorList>
    </citation>
    <scope>IDENTIFICATION</scope>
</reference>
<dbReference type="Proteomes" id="UP000095282">
    <property type="component" value="Unplaced"/>
</dbReference>
<proteinExistence type="predicted"/>
<evidence type="ECO:0000313" key="2">
    <source>
        <dbReference type="WBParaSite" id="Csp11.Scaffold629.g16361.t1"/>
    </source>
</evidence>
<sequence>MNFRCAVTILSLDTPMFTTSTSIPCFLSASHMYERTEKVVGYGSFERGPTQSYSFSVLNPSRFARS</sequence>
<evidence type="ECO:0000313" key="1">
    <source>
        <dbReference type="Proteomes" id="UP000095282"/>
    </source>
</evidence>
<keyword evidence="1" id="KW-1185">Reference proteome</keyword>
<dbReference type="AlphaFoldDB" id="A0A1I7U9Z0"/>
<accession>A0A1I7U9Z0</accession>